<dbReference type="AlphaFoldDB" id="A0A2J6TFM1"/>
<protein>
    <recommendedName>
        <fullName evidence="3">Heterokaryon incompatibility domain-containing protein</fullName>
    </recommendedName>
</protein>
<dbReference type="InParanoid" id="A0A2J6TFM1"/>
<reference evidence="1 2" key="1">
    <citation type="submission" date="2016-04" db="EMBL/GenBank/DDBJ databases">
        <title>A degradative enzymes factory behind the ericoid mycorrhizal symbiosis.</title>
        <authorList>
            <consortium name="DOE Joint Genome Institute"/>
            <person name="Martino E."/>
            <person name="Morin E."/>
            <person name="Grelet G."/>
            <person name="Kuo A."/>
            <person name="Kohler A."/>
            <person name="Daghino S."/>
            <person name="Barry K."/>
            <person name="Choi C."/>
            <person name="Cichocki N."/>
            <person name="Clum A."/>
            <person name="Copeland A."/>
            <person name="Hainaut M."/>
            <person name="Haridas S."/>
            <person name="Labutti K."/>
            <person name="Lindquist E."/>
            <person name="Lipzen A."/>
            <person name="Khouja H.-R."/>
            <person name="Murat C."/>
            <person name="Ohm R."/>
            <person name="Olson A."/>
            <person name="Spatafora J."/>
            <person name="Veneault-Fourrey C."/>
            <person name="Henrissat B."/>
            <person name="Grigoriev I."/>
            <person name="Martin F."/>
            <person name="Perotto S."/>
        </authorList>
    </citation>
    <scope>NUCLEOTIDE SEQUENCE [LARGE SCALE GENOMIC DNA]</scope>
    <source>
        <strain evidence="1 2">E</strain>
    </source>
</reference>
<organism evidence="1 2">
    <name type="scientific">Hyaloscypha bicolor E</name>
    <dbReference type="NCBI Taxonomy" id="1095630"/>
    <lineage>
        <taxon>Eukaryota</taxon>
        <taxon>Fungi</taxon>
        <taxon>Dikarya</taxon>
        <taxon>Ascomycota</taxon>
        <taxon>Pezizomycotina</taxon>
        <taxon>Leotiomycetes</taxon>
        <taxon>Helotiales</taxon>
        <taxon>Hyaloscyphaceae</taxon>
        <taxon>Hyaloscypha</taxon>
        <taxon>Hyaloscypha bicolor</taxon>
    </lineage>
</organism>
<feature type="non-terminal residue" evidence="1">
    <location>
        <position position="61"/>
    </location>
</feature>
<dbReference type="InterPro" id="IPR052895">
    <property type="entry name" value="HetReg/Transcr_Mod"/>
</dbReference>
<evidence type="ECO:0000313" key="2">
    <source>
        <dbReference type="Proteomes" id="UP000235371"/>
    </source>
</evidence>
<sequence>MTERAFIITDRGFIGLGPSYTQPGDIVCVLRGGSVPFVLRPLEGDYYQFVGECYVHGIMNG</sequence>
<dbReference type="EMBL" id="KZ613786">
    <property type="protein sequence ID" value="PMD61825.1"/>
    <property type="molecule type" value="Genomic_DNA"/>
</dbReference>
<name>A0A2J6TFM1_9HELO</name>
<dbReference type="OrthoDB" id="2157530at2759"/>
<dbReference type="Proteomes" id="UP000235371">
    <property type="component" value="Unassembled WGS sequence"/>
</dbReference>
<evidence type="ECO:0000313" key="1">
    <source>
        <dbReference type="EMBL" id="PMD61825.1"/>
    </source>
</evidence>
<dbReference type="PANTHER" id="PTHR24148:SF64">
    <property type="entry name" value="HETEROKARYON INCOMPATIBILITY DOMAIN-CONTAINING PROTEIN"/>
    <property type="match status" value="1"/>
</dbReference>
<dbReference type="STRING" id="1095630.A0A2J6TFM1"/>
<accession>A0A2J6TFM1</accession>
<evidence type="ECO:0008006" key="3">
    <source>
        <dbReference type="Google" id="ProtNLM"/>
    </source>
</evidence>
<dbReference type="RefSeq" id="XP_024738729.1">
    <property type="nucleotide sequence ID" value="XM_024873542.1"/>
</dbReference>
<keyword evidence="2" id="KW-1185">Reference proteome</keyword>
<proteinExistence type="predicted"/>
<gene>
    <name evidence="1" type="ORF">K444DRAFT_514506</name>
</gene>
<dbReference type="GeneID" id="36581622"/>
<dbReference type="PANTHER" id="PTHR24148">
    <property type="entry name" value="ANKYRIN REPEAT DOMAIN-CONTAINING PROTEIN 39 HOMOLOG-RELATED"/>
    <property type="match status" value="1"/>
</dbReference>
<dbReference type="Pfam" id="PF26639">
    <property type="entry name" value="Het-6_barrel"/>
    <property type="match status" value="1"/>
</dbReference>